<dbReference type="KEGG" id="fbm:MQE35_05080"/>
<dbReference type="EMBL" id="CP094358">
    <property type="protein sequence ID" value="UOB18664.1"/>
    <property type="molecule type" value="Genomic_DNA"/>
</dbReference>
<dbReference type="RefSeq" id="WP_255845281.1">
    <property type="nucleotide sequence ID" value="NZ_CP094358.1"/>
</dbReference>
<reference evidence="1" key="1">
    <citation type="submission" date="2022-03" db="EMBL/GenBank/DDBJ databases">
        <title>Description of Abyssus ytuae gen. nov., sp. nov., a novel member of the family Flavobacteriaceae isolated from the sediment of Mariana Trench.</title>
        <authorList>
            <person name="Zhang J."/>
            <person name="Xu X."/>
        </authorList>
    </citation>
    <scope>NUCLEOTIDE SEQUENCE</scope>
    <source>
        <strain evidence="1">MT3330</strain>
    </source>
</reference>
<accession>A0A9E6ZPS3</accession>
<evidence type="ECO:0008006" key="3">
    <source>
        <dbReference type="Google" id="ProtNLM"/>
    </source>
</evidence>
<organism evidence="1 2">
    <name type="scientific">Abyssalbus ytuae</name>
    <dbReference type="NCBI Taxonomy" id="2926907"/>
    <lineage>
        <taxon>Bacteria</taxon>
        <taxon>Pseudomonadati</taxon>
        <taxon>Bacteroidota</taxon>
        <taxon>Flavobacteriia</taxon>
        <taxon>Flavobacteriales</taxon>
        <taxon>Flavobacteriaceae</taxon>
        <taxon>Abyssalbus</taxon>
    </lineage>
</organism>
<name>A0A9E6ZPS3_9FLAO</name>
<gene>
    <name evidence="1" type="ORF">MQE35_05080</name>
</gene>
<proteinExistence type="predicted"/>
<dbReference type="PROSITE" id="PS51257">
    <property type="entry name" value="PROKAR_LIPOPROTEIN"/>
    <property type="match status" value="1"/>
</dbReference>
<dbReference type="Proteomes" id="UP000831290">
    <property type="component" value="Chromosome"/>
</dbReference>
<protein>
    <recommendedName>
        <fullName evidence="3">Lipoprotein</fullName>
    </recommendedName>
</protein>
<keyword evidence="2" id="KW-1185">Reference proteome</keyword>
<evidence type="ECO:0000313" key="1">
    <source>
        <dbReference type="EMBL" id="UOB18664.1"/>
    </source>
</evidence>
<evidence type="ECO:0000313" key="2">
    <source>
        <dbReference type="Proteomes" id="UP000831290"/>
    </source>
</evidence>
<sequence length="136" mass="16404">MKPNLWNIILITTLLFGCQNKQKLDGNYSMCSNGEYVEVYFKKDSMRIASENESVKLSEWRKVEIKNDTLYFESFGEWKRKYKAEIKYIGNYNIELHNLMTNIKFNLERINENPNFQNSMEFWNGFNKRQKNKNCE</sequence>
<dbReference type="AlphaFoldDB" id="A0A9E6ZPS3"/>